<evidence type="ECO:0000256" key="4">
    <source>
        <dbReference type="ARBA" id="ARBA00022989"/>
    </source>
</evidence>
<feature type="transmembrane region" description="Helical" evidence="8">
    <location>
        <begin position="40"/>
        <end position="58"/>
    </location>
</feature>
<feature type="transmembrane region" description="Helical" evidence="8">
    <location>
        <begin position="707"/>
        <end position="724"/>
    </location>
</feature>
<dbReference type="Pfam" id="PF07690">
    <property type="entry name" value="MFS_1"/>
    <property type="match status" value="1"/>
</dbReference>
<evidence type="ECO:0000313" key="10">
    <source>
        <dbReference type="EMBL" id="KAF4970109.1"/>
    </source>
</evidence>
<keyword evidence="3 8" id="KW-0812">Transmembrane</keyword>
<dbReference type="FunFam" id="1.20.1250.20:FF:000068">
    <property type="entry name" value="MFS general substrate transporter"/>
    <property type="match status" value="1"/>
</dbReference>
<dbReference type="FunFam" id="1.20.1250.20:FF:000034">
    <property type="entry name" value="MFS general substrate transporter"/>
    <property type="match status" value="1"/>
</dbReference>
<feature type="transmembrane region" description="Helical" evidence="8">
    <location>
        <begin position="169"/>
        <end position="189"/>
    </location>
</feature>
<feature type="transmembrane region" description="Helical" evidence="8">
    <location>
        <begin position="132"/>
        <end position="157"/>
    </location>
</feature>
<dbReference type="AlphaFoldDB" id="A0A8H4U5U4"/>
<dbReference type="PROSITE" id="PS50850">
    <property type="entry name" value="MFS"/>
    <property type="match status" value="1"/>
</dbReference>
<sequence>MAKSELAPADGITPRPHSLSDEPETHTAADEKRLVRKLDLYIVPLIMVLYLFSFLDRVNIGNARLYGLEEDLNLSSEQFQVAVSILFVTYLLFEVPSNLVLKLFTPRRWIAFIACAWGLIATLMGLVNSYGALIACRLLLGAVEAGLFPGLTVYLTFFYTKQELALRVGYLFVSAAVAGALGGLLAYGIGHMDGMHGMSGWRWILIIEGIPSFAVGVVTYFVLPNDAETAYFLNDKEKALMRARHAREYGNTASSREFSKVDMLCAFKDWKVWAFCVAQFGVDTMLYGFSTFLPTIIKDLGDWTVAETQLLTVPCYFLGAAAYMTTAFLSDRMQRRGLFCVIFGLISVVGYAVLLADVSEGVHYFGCFLVAGGLYVVVGLPLAWLPTNSPRYGKRTTGTGLQLTLGNAAGIMSAFIYPVKDSPRYTRGHAVTLSMVAMGAIIYGFLWWWYRRENERRRAGEMKEKYRGMGEDELVELGDESPHYRWKGVLHEASVGYFAQFFDPFAFSAFSAFSCLFYYSEFDCEATPLAPTLSSPPSIESYYVRYLELPIYLESQPPNSLNTFNEHPETATMVRVSKHILPLALLLTGVIAANDEPTNALVERASATDDKPAETTAEATNTNDEAETTATATATGKDDEKDSKDSNSDATDTKSDSKDSSDTKSDSKDKATTTTNDAGKTTISWEPSIATTTVADLNAGASVKDSGFLLATLAVGLVSFGMAFL</sequence>
<feature type="domain" description="Major facilitator superfamily (MFS) profile" evidence="9">
    <location>
        <begin position="42"/>
        <end position="455"/>
    </location>
</feature>
<dbReference type="Gene3D" id="1.20.1250.20">
    <property type="entry name" value="MFS general substrate transporter like domains"/>
    <property type="match status" value="2"/>
</dbReference>
<accession>A0A8H4U5U4</accession>
<keyword evidence="6" id="KW-0325">Glycoprotein</keyword>
<feature type="transmembrane region" description="Helical" evidence="8">
    <location>
        <begin position="201"/>
        <end position="223"/>
    </location>
</feature>
<dbReference type="PANTHER" id="PTHR43791:SF91">
    <property type="entry name" value="MAJOR FACILITATOR SUPERFAMILY (MFS) PROFILE DOMAIN-CONTAINING PROTEIN-RELATED"/>
    <property type="match status" value="1"/>
</dbReference>
<organism evidence="10 11">
    <name type="scientific">Fusarium zealandicum</name>
    <dbReference type="NCBI Taxonomy" id="1053134"/>
    <lineage>
        <taxon>Eukaryota</taxon>
        <taxon>Fungi</taxon>
        <taxon>Dikarya</taxon>
        <taxon>Ascomycota</taxon>
        <taxon>Pezizomycotina</taxon>
        <taxon>Sordariomycetes</taxon>
        <taxon>Hypocreomycetidae</taxon>
        <taxon>Hypocreales</taxon>
        <taxon>Nectriaceae</taxon>
        <taxon>Fusarium</taxon>
        <taxon>Fusarium staphyleae species complex</taxon>
    </lineage>
</organism>
<feature type="transmembrane region" description="Helical" evidence="8">
    <location>
        <begin position="397"/>
        <end position="417"/>
    </location>
</feature>
<name>A0A8H4U5U4_9HYPO</name>
<evidence type="ECO:0000256" key="7">
    <source>
        <dbReference type="SAM" id="MobiDB-lite"/>
    </source>
</evidence>
<evidence type="ECO:0000256" key="1">
    <source>
        <dbReference type="ARBA" id="ARBA00004141"/>
    </source>
</evidence>
<feature type="region of interest" description="Disordered" evidence="7">
    <location>
        <begin position="604"/>
        <end position="680"/>
    </location>
</feature>
<keyword evidence="4 8" id="KW-1133">Transmembrane helix</keyword>
<feature type="transmembrane region" description="Helical" evidence="8">
    <location>
        <begin position="337"/>
        <end position="356"/>
    </location>
</feature>
<evidence type="ECO:0000256" key="3">
    <source>
        <dbReference type="ARBA" id="ARBA00022692"/>
    </source>
</evidence>
<gene>
    <name evidence="10" type="ORF">FZEAL_10112</name>
</gene>
<evidence type="ECO:0000313" key="11">
    <source>
        <dbReference type="Proteomes" id="UP000635477"/>
    </source>
</evidence>
<dbReference type="GO" id="GO:0022857">
    <property type="term" value="F:transmembrane transporter activity"/>
    <property type="evidence" value="ECO:0007669"/>
    <property type="project" value="InterPro"/>
</dbReference>
<evidence type="ECO:0000256" key="2">
    <source>
        <dbReference type="ARBA" id="ARBA00022448"/>
    </source>
</evidence>
<dbReference type="InterPro" id="IPR011701">
    <property type="entry name" value="MFS"/>
</dbReference>
<reference evidence="10" key="1">
    <citation type="journal article" date="2020" name="BMC Genomics">
        <title>Correction to: Identification and distribution of gene clusters required for synthesis of sphingolipid metabolism inhibitors in diverse species of the filamentous fungus Fusarium.</title>
        <authorList>
            <person name="Kim H.S."/>
            <person name="Lohmar J.M."/>
            <person name="Busman M."/>
            <person name="Brown D.W."/>
            <person name="Naumann T.A."/>
            <person name="Divon H.H."/>
            <person name="Lysoe E."/>
            <person name="Uhlig S."/>
            <person name="Proctor R.H."/>
        </authorList>
    </citation>
    <scope>NUCLEOTIDE SEQUENCE</scope>
    <source>
        <strain evidence="10">NRRL 22465</strain>
    </source>
</reference>
<dbReference type="GO" id="GO:0016020">
    <property type="term" value="C:membrane"/>
    <property type="evidence" value="ECO:0007669"/>
    <property type="project" value="UniProtKB-SubCell"/>
</dbReference>
<keyword evidence="2" id="KW-0813">Transport</keyword>
<feature type="compositionally biased region" description="Low complexity" evidence="7">
    <location>
        <begin position="614"/>
        <end position="635"/>
    </location>
</feature>
<protein>
    <recommendedName>
        <fullName evidence="9">Major facilitator superfamily (MFS) profile domain-containing protein</fullName>
    </recommendedName>
</protein>
<dbReference type="InterPro" id="IPR036259">
    <property type="entry name" value="MFS_trans_sf"/>
</dbReference>
<dbReference type="PANTHER" id="PTHR43791">
    <property type="entry name" value="PERMEASE-RELATED"/>
    <property type="match status" value="1"/>
</dbReference>
<evidence type="ECO:0000256" key="6">
    <source>
        <dbReference type="ARBA" id="ARBA00023180"/>
    </source>
</evidence>
<keyword evidence="11" id="KW-1185">Reference proteome</keyword>
<dbReference type="Proteomes" id="UP000635477">
    <property type="component" value="Unassembled WGS sequence"/>
</dbReference>
<feature type="transmembrane region" description="Helical" evidence="8">
    <location>
        <begin position="429"/>
        <end position="450"/>
    </location>
</feature>
<dbReference type="EMBL" id="JABEYC010001043">
    <property type="protein sequence ID" value="KAF4970109.1"/>
    <property type="molecule type" value="Genomic_DNA"/>
</dbReference>
<evidence type="ECO:0000256" key="8">
    <source>
        <dbReference type="SAM" id="Phobius"/>
    </source>
</evidence>
<comment type="subcellular location">
    <subcellularLocation>
        <location evidence="1">Membrane</location>
        <topology evidence="1">Multi-pass membrane protein</topology>
    </subcellularLocation>
</comment>
<dbReference type="CDD" id="cd17327">
    <property type="entry name" value="MFS_FEN2_like"/>
    <property type="match status" value="1"/>
</dbReference>
<dbReference type="OrthoDB" id="2962993at2759"/>
<feature type="transmembrane region" description="Helical" evidence="8">
    <location>
        <begin position="362"/>
        <end position="385"/>
    </location>
</feature>
<evidence type="ECO:0000259" key="9">
    <source>
        <dbReference type="PROSITE" id="PS50850"/>
    </source>
</evidence>
<feature type="compositionally biased region" description="Basic and acidic residues" evidence="7">
    <location>
        <begin position="636"/>
        <end position="671"/>
    </location>
</feature>
<feature type="transmembrane region" description="Helical" evidence="8">
    <location>
        <begin position="310"/>
        <end position="330"/>
    </location>
</feature>
<feature type="region of interest" description="Disordered" evidence="7">
    <location>
        <begin position="1"/>
        <end position="26"/>
    </location>
</feature>
<reference evidence="10" key="2">
    <citation type="submission" date="2020-05" db="EMBL/GenBank/DDBJ databases">
        <authorList>
            <person name="Kim H.-S."/>
            <person name="Proctor R.H."/>
            <person name="Brown D.W."/>
        </authorList>
    </citation>
    <scope>NUCLEOTIDE SEQUENCE</scope>
    <source>
        <strain evidence="10">NRRL 22465</strain>
    </source>
</reference>
<dbReference type="SUPFAM" id="SSF103473">
    <property type="entry name" value="MFS general substrate transporter"/>
    <property type="match status" value="1"/>
</dbReference>
<feature type="transmembrane region" description="Helical" evidence="8">
    <location>
        <begin position="78"/>
        <end position="97"/>
    </location>
</feature>
<keyword evidence="5 8" id="KW-0472">Membrane</keyword>
<proteinExistence type="predicted"/>
<feature type="transmembrane region" description="Helical" evidence="8">
    <location>
        <begin position="272"/>
        <end position="290"/>
    </location>
</feature>
<evidence type="ECO:0000256" key="5">
    <source>
        <dbReference type="ARBA" id="ARBA00023136"/>
    </source>
</evidence>
<comment type="caution">
    <text evidence="10">The sequence shown here is derived from an EMBL/GenBank/DDBJ whole genome shotgun (WGS) entry which is preliminary data.</text>
</comment>
<dbReference type="InterPro" id="IPR020846">
    <property type="entry name" value="MFS_dom"/>
</dbReference>
<feature type="transmembrane region" description="Helical" evidence="8">
    <location>
        <begin position="109"/>
        <end position="126"/>
    </location>
</feature>